<feature type="transmembrane region" description="Helical" evidence="2">
    <location>
        <begin position="902"/>
        <end position="921"/>
    </location>
</feature>
<feature type="transmembrane region" description="Helical" evidence="2">
    <location>
        <begin position="966"/>
        <end position="984"/>
    </location>
</feature>
<feature type="transmembrane region" description="Helical" evidence="2">
    <location>
        <begin position="613"/>
        <end position="630"/>
    </location>
</feature>
<feature type="transmembrane region" description="Helical" evidence="2">
    <location>
        <begin position="394"/>
        <end position="412"/>
    </location>
</feature>
<feature type="transmembrane region" description="Helical" evidence="2">
    <location>
        <begin position="841"/>
        <end position="866"/>
    </location>
</feature>
<feature type="transmembrane region" description="Helical" evidence="2">
    <location>
        <begin position="280"/>
        <end position="300"/>
    </location>
</feature>
<feature type="transmembrane region" description="Helical" evidence="2">
    <location>
        <begin position="1156"/>
        <end position="1175"/>
    </location>
</feature>
<evidence type="ECO:0000256" key="1">
    <source>
        <dbReference type="SAM" id="MobiDB-lite"/>
    </source>
</evidence>
<feature type="transmembrane region" description="Helical" evidence="2">
    <location>
        <begin position="1337"/>
        <end position="1354"/>
    </location>
</feature>
<gene>
    <name evidence="3" type="ordered locus">Turpa_2213</name>
</gene>
<feature type="transmembrane region" description="Helical" evidence="2">
    <location>
        <begin position="473"/>
        <end position="490"/>
    </location>
</feature>
<feature type="transmembrane region" description="Helical" evidence="2">
    <location>
        <begin position="1251"/>
        <end position="1271"/>
    </location>
</feature>
<feature type="transmembrane region" description="Helical" evidence="2">
    <location>
        <begin position="1220"/>
        <end position="1239"/>
    </location>
</feature>
<feature type="transmembrane region" description="Helical" evidence="2">
    <location>
        <begin position="1283"/>
        <end position="1302"/>
    </location>
</feature>
<feature type="transmembrane region" description="Helical" evidence="2">
    <location>
        <begin position="1106"/>
        <end position="1128"/>
    </location>
</feature>
<feature type="transmembrane region" description="Helical" evidence="2">
    <location>
        <begin position="228"/>
        <end position="248"/>
    </location>
</feature>
<evidence type="ECO:0000313" key="3">
    <source>
        <dbReference type="EMBL" id="AFM12858.1"/>
    </source>
</evidence>
<feature type="transmembrane region" description="Helical" evidence="2">
    <location>
        <begin position="419"/>
        <end position="438"/>
    </location>
</feature>
<name>I4B6F1_TURPD</name>
<dbReference type="STRING" id="869212.Turpa_2213"/>
<sequence>MANRSSGIESKNSETDARLRAAGELTESLLISGKITGSAAQKIFESLGYTPNQKTLTEQAVHQADFLSWAATGLGSLIAAVGMSMKGVWVRHEPESQHASESSKQSSDRNDVTRPHVGGIDSLLSLESLTETLKPLFNEYVWWFIAMVLVISGSIMGIREAWLRFEGILRPFTILFAFFVYHVLFLGLGLFIHRKSAGTGKMLMLIAGALIPLMFFISANIVRVSPEAGAAATAIALLLTFITLLPLTRRVQVPYASALLCVPIPFALGALAGLAPVMPILLPTLIVAIGAATMSAVGLIDTKKEIMALVFAVLDLSILVFALFTLPIAVSDDLSGALRLTVLVMALGQFSLLQRSFDRLHGRFFAALEIVAYAMLALIAFVAAAAFAGQAGSTLPFTFHMLVIVPAIAIFLRAARYHNAAIHAVIFLCMVFCLRLTRIVTPEYAGQVFAFFIFPLALPWFSRNFHPEKKKIFLYWAVVSGICASVVQLFSAQPHIAAAFTGLLTAVTIHRAAGFSRSPWHYLSPIGVLTFVARLPLPAEIILQPNEVFLAMAVLYAIGGFFFERHAAPPDETSPGSPIDDLSLCFGALALLVFTAPVVASETWTVQYADRNIALRPVIWLAFAWLFMTLRTLRDRSAVISAYAGLAVTFGLYNILAPPDFAQAALFCTVMAVFFYLIAATLRSAVTVPAASFGRVFLMRLRLPFNQGGLNNIAVGSAFVTLVLLAAALLSAANWISMPDFSFRLPLLVAMVACMVIAGAVFHYRVFAIFRLRGSLVMLYVLLGAIAMTAIINRLGRPLPVDVVTLRLLLLFPLMALVAFTVQVYGPRYAAYLQAESQGRWYFLVPATGVAGLILLLAYEVFAVSLFDFDRAFAFVPPTAYLALALYPLILVHTVHVGLRHLFYLFLPIFVAALFASQSFTGPALYYSAEAAAWLPRTFAGNASDLLMNFSLALKPGLSYLQFRQNIVMGIAAGVLALAVLAVISRRHNALQLFTKGLFTQNNTGVSNESGLWSLGFTALIGLMSLQVATIEPGAILIFVAILYLWAQNVRASALIMFTGGLLIVHGGAHMSAVYPLWPGPALALAAIFMLLPAKSVAKRLDLSENFVSDTAFLAGSLYLLAGFFYAATEGQGANALAAGTSILIANASYLARDDYFRSAGLVVTLLLASFYFRLALALKRGPSRSTLAWLSAVFFSAAITTASWLILSLLGYNFNFLQASPYALSGVLVYLIILTFFAGRLQSADTERHAGYVTALDTLVISCGVVLAAMSRELTNPLPGAAFASLAVLILYLLLNIIAALKTQRTRYVYIAQMTIAGIYYSARPILRIDNAQTDAFFVLGYAFALVGVSVFANRFSLNVVSEPTRRFAAALPLVAALVVDNFRSLNTALLSVISSGLYFTLSRLGERHLFAALAAITLNAALFFVALAAGYDSSEFYAFPAGLTVIFFATIFKSSLSLENQARVRTIGGLIAYLPAALQVTMRSGLAQNPVYSLAFGAVCLVGMLVGTLLHVRSYLFLGVLFFTLDVVANLVQEGLQNQFVGFMLLTFTGLALIMILIVYNLKNEQVKDFYRRLSAKFARWQ</sequence>
<feature type="transmembrane region" description="Helical" evidence="2">
    <location>
        <begin position="1075"/>
        <end position="1094"/>
    </location>
</feature>
<feature type="transmembrane region" description="Helical" evidence="2">
    <location>
        <begin position="584"/>
        <end position="601"/>
    </location>
</feature>
<dbReference type="KEGG" id="tpx:Turpa_2213"/>
<feature type="transmembrane region" description="Helical" evidence="2">
    <location>
        <begin position="255"/>
        <end position="274"/>
    </location>
</feature>
<organism evidence="3 4">
    <name type="scientific">Turneriella parva (strain ATCC BAA-1111 / DSM 21527 / NCTC 11395 / H)</name>
    <name type="common">Leptospira parva</name>
    <dbReference type="NCBI Taxonomy" id="869212"/>
    <lineage>
        <taxon>Bacteria</taxon>
        <taxon>Pseudomonadati</taxon>
        <taxon>Spirochaetota</taxon>
        <taxon>Spirochaetia</taxon>
        <taxon>Leptospirales</taxon>
        <taxon>Leptospiraceae</taxon>
        <taxon>Turneriella</taxon>
    </lineage>
</organism>
<feature type="transmembrane region" description="Helical" evidence="2">
    <location>
        <begin position="1187"/>
        <end position="1208"/>
    </location>
</feature>
<feature type="transmembrane region" description="Helical" evidence="2">
    <location>
        <begin position="776"/>
        <end position="796"/>
    </location>
</feature>
<feature type="transmembrane region" description="Helical" evidence="2">
    <location>
        <begin position="709"/>
        <end position="733"/>
    </location>
</feature>
<feature type="transmembrane region" description="Helical" evidence="2">
    <location>
        <begin position="543"/>
        <end position="563"/>
    </location>
</feature>
<feature type="transmembrane region" description="Helical" evidence="2">
    <location>
        <begin position="307"/>
        <end position="330"/>
    </location>
</feature>
<feature type="transmembrane region" description="Helical" evidence="2">
    <location>
        <begin position="1309"/>
        <end position="1325"/>
    </location>
</feature>
<protein>
    <submittedName>
        <fullName evidence="3">Uncharacterized protein</fullName>
    </submittedName>
</protein>
<reference evidence="3 4" key="1">
    <citation type="submission" date="2012-06" db="EMBL/GenBank/DDBJ databases">
        <title>The complete chromosome of genome of Turneriella parva DSM 21527.</title>
        <authorList>
            <consortium name="US DOE Joint Genome Institute (JGI-PGF)"/>
            <person name="Lucas S."/>
            <person name="Han J."/>
            <person name="Lapidus A."/>
            <person name="Bruce D."/>
            <person name="Goodwin L."/>
            <person name="Pitluck S."/>
            <person name="Peters L."/>
            <person name="Kyrpides N."/>
            <person name="Mavromatis K."/>
            <person name="Ivanova N."/>
            <person name="Mikhailova N."/>
            <person name="Chertkov O."/>
            <person name="Detter J.C."/>
            <person name="Tapia R."/>
            <person name="Han C."/>
            <person name="Land M."/>
            <person name="Hauser L."/>
            <person name="Markowitz V."/>
            <person name="Cheng J.-F."/>
            <person name="Hugenholtz P."/>
            <person name="Woyke T."/>
            <person name="Wu D."/>
            <person name="Gronow S."/>
            <person name="Wellnitz S."/>
            <person name="Brambilla E."/>
            <person name="Klenk H.-P."/>
            <person name="Eisen J.A."/>
        </authorList>
    </citation>
    <scope>NUCLEOTIDE SEQUENCE [LARGE SCALE GENOMIC DNA]</scope>
    <source>
        <strain evidence="4">ATCC BAA-1111 / DSM 21527 / NCTC 11395 / H</strain>
    </source>
</reference>
<feature type="transmembrane region" description="Helical" evidence="2">
    <location>
        <begin position="872"/>
        <end position="890"/>
    </location>
</feature>
<feature type="transmembrane region" description="Helical" evidence="2">
    <location>
        <begin position="745"/>
        <end position="764"/>
    </location>
</feature>
<dbReference type="RefSeq" id="WP_014803364.1">
    <property type="nucleotide sequence ID" value="NC_018020.1"/>
</dbReference>
<feature type="region of interest" description="Disordered" evidence="1">
    <location>
        <begin position="94"/>
        <end position="114"/>
    </location>
</feature>
<proteinExistence type="predicted"/>
<feature type="transmembrane region" description="Helical" evidence="2">
    <location>
        <begin position="336"/>
        <end position="353"/>
    </location>
</feature>
<feature type="transmembrane region" description="Helical" evidence="2">
    <location>
        <begin position="1052"/>
        <end position="1069"/>
    </location>
</feature>
<dbReference type="Proteomes" id="UP000006048">
    <property type="component" value="Chromosome"/>
</dbReference>
<feature type="transmembrane region" description="Helical" evidence="2">
    <location>
        <begin position="808"/>
        <end position="829"/>
    </location>
</feature>
<evidence type="ECO:0000256" key="2">
    <source>
        <dbReference type="SAM" id="Phobius"/>
    </source>
</evidence>
<dbReference type="OrthoDB" id="5477099at2"/>
<keyword evidence="2" id="KW-0472">Membrane</keyword>
<feature type="transmembrane region" description="Helical" evidence="2">
    <location>
        <begin position="1541"/>
        <end position="1564"/>
    </location>
</feature>
<feature type="transmembrane region" description="Helical" evidence="2">
    <location>
        <begin position="1438"/>
        <end position="1454"/>
    </location>
</feature>
<keyword evidence="2" id="KW-1133">Transmembrane helix</keyword>
<feature type="transmembrane region" description="Helical" evidence="2">
    <location>
        <begin position="1493"/>
        <end position="1512"/>
    </location>
</feature>
<feature type="transmembrane region" description="Helical" evidence="2">
    <location>
        <begin position="1012"/>
        <end position="1045"/>
    </location>
</feature>
<feature type="transmembrane region" description="Helical" evidence="2">
    <location>
        <begin position="140"/>
        <end position="162"/>
    </location>
</feature>
<keyword evidence="2" id="KW-0812">Transmembrane</keyword>
<keyword evidence="4" id="KW-1185">Reference proteome</keyword>
<evidence type="ECO:0000313" key="4">
    <source>
        <dbReference type="Proteomes" id="UP000006048"/>
    </source>
</evidence>
<feature type="transmembrane region" description="Helical" evidence="2">
    <location>
        <begin position="637"/>
        <end position="656"/>
    </location>
</feature>
<feature type="transmembrane region" description="Helical" evidence="2">
    <location>
        <begin position="168"/>
        <end position="191"/>
    </location>
</feature>
<feature type="transmembrane region" description="Helical" evidence="2">
    <location>
        <begin position="662"/>
        <end position="688"/>
    </location>
</feature>
<dbReference type="EMBL" id="CP002959">
    <property type="protein sequence ID" value="AFM12858.1"/>
    <property type="molecule type" value="Genomic_DNA"/>
</dbReference>
<feature type="transmembrane region" description="Helical" evidence="2">
    <location>
        <begin position="1411"/>
        <end position="1432"/>
    </location>
</feature>
<feature type="transmembrane region" description="Helical" evidence="2">
    <location>
        <begin position="444"/>
        <end position="461"/>
    </location>
</feature>
<accession>I4B6F1</accession>
<feature type="transmembrane region" description="Helical" evidence="2">
    <location>
        <begin position="203"/>
        <end position="222"/>
    </location>
</feature>
<dbReference type="PATRIC" id="fig|869212.3.peg.2226"/>
<dbReference type="HOGENOM" id="CLU_244980_0_0_12"/>
<feature type="transmembrane region" description="Helical" evidence="2">
    <location>
        <begin position="365"/>
        <end position="388"/>
    </location>
</feature>